<reference evidence="3" key="1">
    <citation type="journal article" date="2020" name="mSystems">
        <title>Genome- and Community-Level Interaction Insights into Carbon Utilization and Element Cycling Functions of Hydrothermarchaeota in Hydrothermal Sediment.</title>
        <authorList>
            <person name="Zhou Z."/>
            <person name="Liu Y."/>
            <person name="Xu W."/>
            <person name="Pan J."/>
            <person name="Luo Z.H."/>
            <person name="Li M."/>
        </authorList>
    </citation>
    <scope>NUCLEOTIDE SEQUENCE [LARGE SCALE GENOMIC DNA]</scope>
    <source>
        <strain evidence="3">SpSt-637</strain>
        <strain evidence="2">SpSt-667</strain>
    </source>
</reference>
<keyword evidence="1" id="KW-0812">Transmembrane</keyword>
<dbReference type="PANTHER" id="PTHR40044">
    <property type="entry name" value="INTEGRAL MEMBRANE PROTEIN-RELATED"/>
    <property type="match status" value="1"/>
</dbReference>
<dbReference type="PIRSF" id="PIRSF031501">
    <property type="entry name" value="QueT"/>
    <property type="match status" value="1"/>
</dbReference>
<dbReference type="InterPro" id="IPR010387">
    <property type="entry name" value="QueT"/>
</dbReference>
<organism evidence="3">
    <name type="scientific">Ignisphaera aggregans</name>
    <dbReference type="NCBI Taxonomy" id="334771"/>
    <lineage>
        <taxon>Archaea</taxon>
        <taxon>Thermoproteota</taxon>
        <taxon>Thermoprotei</taxon>
        <taxon>Desulfurococcales</taxon>
        <taxon>Desulfurococcaceae</taxon>
        <taxon>Ignisphaera</taxon>
    </lineage>
</organism>
<evidence type="ECO:0000313" key="3">
    <source>
        <dbReference type="EMBL" id="HGQ64006.1"/>
    </source>
</evidence>
<protein>
    <submittedName>
        <fullName evidence="3">QueT transporter family protein</fullName>
    </submittedName>
</protein>
<comment type="caution">
    <text evidence="3">The sequence shown here is derived from an EMBL/GenBank/DDBJ whole genome shotgun (WGS) entry which is preliminary data.</text>
</comment>
<name>A0A7C4NLQ8_9CREN</name>
<keyword evidence="1" id="KW-1133">Transmembrane helix</keyword>
<feature type="transmembrane region" description="Helical" evidence="1">
    <location>
        <begin position="38"/>
        <end position="65"/>
    </location>
</feature>
<dbReference type="Pfam" id="PF06177">
    <property type="entry name" value="QueT"/>
    <property type="match status" value="1"/>
</dbReference>
<accession>A0A7C4NLQ8</accession>
<feature type="transmembrane region" description="Helical" evidence="1">
    <location>
        <begin position="130"/>
        <end position="156"/>
    </location>
</feature>
<sequence>MKMMFVVKSAVVAGLYAALVTLLAPISFYAFQIRIADALLLLPFLNFFGLPTVFGLTVGCAIANILSPFGLIDIVFGSLANLLASLVAWAMGRKSKSIFALILASVVEVLIVTFVIGYFVLHLVGGLDLVVAFVGVLVGSIVSICVLGSTLVLFLMKGLKIR</sequence>
<keyword evidence="1" id="KW-0472">Membrane</keyword>
<feature type="transmembrane region" description="Helical" evidence="1">
    <location>
        <begin position="6"/>
        <end position="31"/>
    </location>
</feature>
<gene>
    <name evidence="3" type="ORF">ENU08_02025</name>
    <name evidence="2" type="ORF">ENU41_04030</name>
</gene>
<dbReference type="PANTHER" id="PTHR40044:SF1">
    <property type="entry name" value="INTEGRAL MEMBRANE PROTEIN"/>
    <property type="match status" value="1"/>
</dbReference>
<dbReference type="EMBL" id="DTCK01000023">
    <property type="protein sequence ID" value="HGQ35831.1"/>
    <property type="molecule type" value="Genomic_DNA"/>
</dbReference>
<feature type="transmembrane region" description="Helical" evidence="1">
    <location>
        <begin position="98"/>
        <end position="124"/>
    </location>
</feature>
<evidence type="ECO:0000256" key="1">
    <source>
        <dbReference type="SAM" id="Phobius"/>
    </source>
</evidence>
<proteinExistence type="predicted"/>
<feature type="transmembrane region" description="Helical" evidence="1">
    <location>
        <begin position="71"/>
        <end position="91"/>
    </location>
</feature>
<dbReference type="AlphaFoldDB" id="A0A7C4NLQ8"/>
<evidence type="ECO:0000313" key="2">
    <source>
        <dbReference type="EMBL" id="HGQ35831.1"/>
    </source>
</evidence>
<dbReference type="EMBL" id="DTBD01000014">
    <property type="protein sequence ID" value="HGQ64006.1"/>
    <property type="molecule type" value="Genomic_DNA"/>
</dbReference>